<dbReference type="Gene3D" id="3.90.1330.10">
    <property type="entry name" value="Alpha-glucuronidase, C-terminal domain"/>
    <property type="match status" value="1"/>
</dbReference>
<keyword evidence="4 9" id="KW-0119">Carbohydrate metabolism</keyword>
<feature type="domain" description="Glycosyl hydrolase family 67 catalytic" evidence="12">
    <location>
        <begin position="148"/>
        <end position="487"/>
    </location>
</feature>
<dbReference type="AlphaFoldDB" id="W0EYK1"/>
<dbReference type="PANTHER" id="PTHR39207:SF1">
    <property type="entry name" value="ALPHA-GLUCURONIDASE A"/>
    <property type="match status" value="1"/>
</dbReference>
<name>W0EYK1_9BACT</name>
<evidence type="ECO:0000313" key="14">
    <source>
        <dbReference type="Proteomes" id="UP000003586"/>
    </source>
</evidence>
<dbReference type="STRING" id="929713.NIASO_01825"/>
<feature type="active site" description="Proton acceptor" evidence="8">
    <location>
        <position position="427"/>
    </location>
</feature>
<evidence type="ECO:0000313" key="13">
    <source>
        <dbReference type="EMBL" id="AHF14264.1"/>
    </source>
</evidence>
<feature type="domain" description="Alpha glucuronidase N-terminal" evidence="10">
    <location>
        <begin position="25"/>
        <end position="143"/>
    </location>
</feature>
<feature type="active site" description="Proton acceptor" evidence="8">
    <location>
        <position position="399"/>
    </location>
</feature>
<evidence type="ECO:0000256" key="4">
    <source>
        <dbReference type="ARBA" id="ARBA00023277"/>
    </source>
</evidence>
<evidence type="ECO:0000256" key="1">
    <source>
        <dbReference type="ARBA" id="ARBA00008833"/>
    </source>
</evidence>
<evidence type="ECO:0000256" key="6">
    <source>
        <dbReference type="ARBA" id="ARBA00023326"/>
    </source>
</evidence>
<dbReference type="InterPro" id="IPR005154">
    <property type="entry name" value="Glyco_hydro_67_aGlcAse_N"/>
</dbReference>
<feature type="domain" description="Glycosyl hydrolase family 67 C-terminal" evidence="11">
    <location>
        <begin position="488"/>
        <end position="713"/>
    </location>
</feature>
<accession>W0EYK1</accession>
<dbReference type="HOGENOM" id="CLU_007125_1_0_10"/>
<dbReference type="GO" id="GO:0045493">
    <property type="term" value="P:xylan catabolic process"/>
    <property type="evidence" value="ECO:0007669"/>
    <property type="project" value="UniProtKB-KW"/>
</dbReference>
<dbReference type="Pfam" id="PF03648">
    <property type="entry name" value="Glyco_hydro_67N"/>
    <property type="match status" value="1"/>
</dbReference>
<keyword evidence="3 7" id="KW-0378">Hydrolase</keyword>
<keyword evidence="6 9" id="KW-0624">Polysaccharide degradation</keyword>
<keyword evidence="14" id="KW-1185">Reference proteome</keyword>
<evidence type="ECO:0000256" key="5">
    <source>
        <dbReference type="ARBA" id="ARBA00023295"/>
    </source>
</evidence>
<protein>
    <recommendedName>
        <fullName evidence="9">Xylan alpha-1,2-glucuronidase</fullName>
        <ecNumber evidence="9">3.2.1.131</ecNumber>
    </recommendedName>
</protein>
<dbReference type="PANTHER" id="PTHR39207">
    <property type="entry name" value="ALPHA-GLUCURONIDASE A"/>
    <property type="match status" value="1"/>
</dbReference>
<evidence type="ECO:0000256" key="3">
    <source>
        <dbReference type="ARBA" id="ARBA00022801"/>
    </source>
</evidence>
<keyword evidence="2 7" id="KW-0858">Xylan degradation</keyword>
<keyword evidence="5 7" id="KW-0326">Glycosidase</keyword>
<evidence type="ECO:0000259" key="10">
    <source>
        <dbReference type="Pfam" id="PF03648"/>
    </source>
</evidence>
<dbReference type="InterPro" id="IPR011099">
    <property type="entry name" value="Glyco_hydro_67_C"/>
</dbReference>
<dbReference type="PIRSF" id="PIRSF029900">
    <property type="entry name" value="Alpha-glucuronds"/>
    <property type="match status" value="1"/>
</dbReference>
<feature type="active site" description="Proton donor" evidence="8">
    <location>
        <position position="305"/>
    </location>
</feature>
<reference evidence="13 14" key="1">
    <citation type="submission" date="2013-12" db="EMBL/GenBank/DDBJ databases">
        <authorList>
            <consortium name="DOE Joint Genome Institute"/>
            <person name="Eisen J."/>
            <person name="Huntemann M."/>
            <person name="Han J."/>
            <person name="Chen A."/>
            <person name="Kyrpides N."/>
            <person name="Mavromatis K."/>
            <person name="Markowitz V."/>
            <person name="Palaniappan K."/>
            <person name="Ivanova N."/>
            <person name="Schaumberg A."/>
            <person name="Pati A."/>
            <person name="Liolios K."/>
            <person name="Nordberg H.P."/>
            <person name="Cantor M.N."/>
            <person name="Hua S.X."/>
            <person name="Woyke T."/>
        </authorList>
    </citation>
    <scope>NUCLEOTIDE SEQUENCE [LARGE SCALE GENOMIC DNA]</scope>
    <source>
        <strain evidence="14">DSM 19437</strain>
    </source>
</reference>
<evidence type="ECO:0000256" key="7">
    <source>
        <dbReference type="PIRNR" id="PIRNR029900"/>
    </source>
</evidence>
<proteinExistence type="inferred from homology"/>
<evidence type="ECO:0000259" key="11">
    <source>
        <dbReference type="Pfam" id="PF07477"/>
    </source>
</evidence>
<dbReference type="InterPro" id="IPR011395">
    <property type="entry name" value="Glyco_hydro_67_aGlcAse"/>
</dbReference>
<dbReference type="EC" id="3.2.1.131" evidence="9"/>
<dbReference type="InterPro" id="IPR017853">
    <property type="entry name" value="GH"/>
</dbReference>
<dbReference type="Pfam" id="PF07477">
    <property type="entry name" value="Glyco_hydro_67C"/>
    <property type="match status" value="1"/>
</dbReference>
<dbReference type="KEGG" id="nso:NIASO_01825"/>
<comment type="catalytic activity">
    <reaction evidence="9">
        <text>Hydrolysis of (1-&gt;2)-alpha-D-(4-O-methyl)glucuronosyl links in the main chain of hardwood xylans.</text>
        <dbReference type="EC" id="3.2.1.131"/>
    </reaction>
</comment>
<dbReference type="SUPFAM" id="SSF51445">
    <property type="entry name" value="(Trans)glycosidases"/>
    <property type="match status" value="1"/>
</dbReference>
<dbReference type="InterPro" id="IPR011100">
    <property type="entry name" value="Glyco_hydro_67_cat"/>
</dbReference>
<dbReference type="InterPro" id="IPR037054">
    <property type="entry name" value="A-glucoronidase_C_sf"/>
</dbReference>
<evidence type="ECO:0000256" key="9">
    <source>
        <dbReference type="RuleBase" id="RU361198"/>
    </source>
</evidence>
<dbReference type="Proteomes" id="UP000003586">
    <property type="component" value="Chromosome"/>
</dbReference>
<dbReference type="GO" id="GO:0033939">
    <property type="term" value="F:xylan alpha-1,2-glucuronosidase activity"/>
    <property type="evidence" value="ECO:0007669"/>
    <property type="project" value="UniProtKB-EC"/>
</dbReference>
<dbReference type="InterPro" id="IPR029018">
    <property type="entry name" value="Hex-like_dom2"/>
</dbReference>
<gene>
    <name evidence="13" type="ORF">NIASO_01825</name>
</gene>
<dbReference type="SUPFAM" id="SSF55545">
    <property type="entry name" value="beta-N-acetylhexosaminidase-like domain"/>
    <property type="match status" value="1"/>
</dbReference>
<evidence type="ECO:0000259" key="12">
    <source>
        <dbReference type="Pfam" id="PF07488"/>
    </source>
</evidence>
<dbReference type="Gene3D" id="3.20.20.80">
    <property type="entry name" value="Glycosidases"/>
    <property type="match status" value="1"/>
</dbReference>
<organism evidence="13 14">
    <name type="scientific">Niabella soli DSM 19437</name>
    <dbReference type="NCBI Taxonomy" id="929713"/>
    <lineage>
        <taxon>Bacteria</taxon>
        <taxon>Pseudomonadati</taxon>
        <taxon>Bacteroidota</taxon>
        <taxon>Chitinophagia</taxon>
        <taxon>Chitinophagales</taxon>
        <taxon>Chitinophagaceae</taxon>
        <taxon>Niabella</taxon>
    </lineage>
</organism>
<sequence>MLKYTLSVFFALLCFWGKAEDGYRLWLRYDKVQDAALLQRYQSALTALSFYTSSATLDIAKKELIKGISGLTGNRLRPREGVTNNCIIAGTPASSVFVKKFFQKNKLNTGNEGYVISTGNVGGKKVLFIAATKDIGVLYGVFAFLRLLQTNQPLENLFMVSAPKIQNRILDHWDNLNRTVERGYAGASIWNWHTLPDYIDQRYIDYARANASVGINGTVLTNVNANARVLTKTYLIKVKALADVFRPYGLKVYLTAKFSAPVEIGGLKTADPLDPGVRNWWKEKCDEIYSMIPDFGGFLVKANSEGQPGPQSYGRTHADGANMFADALAPHGGIVMWRAFVYDLRVQKEQERFEEGNKGGHGNPIAAEDRFKQAYNEFAPLDGKFKKNVLLQVKNGPIDFQPREPFSPLFGAMPETQLMMEFQLTQEYLGQGTHLVFEAPLFKEVLDADTYARGMGSVVAKVIDGSLYHHPLTAIAGVANIGNDINWTGHPFGQANWYAFGRLAWDHELSSARIANEWVRQTFSNNRDFVTTTTSMMLASREILVDYMTPLGLNHIMGTGHHYGPAPWVDNAGRADWNPVYYHRADSEGLGFNRTANGSNALAQYRPEVQKQWDNSRTCDEKYLLWFHHVPWNFKMHSGRSLWEALCYKYNIGCDSVKWMQREWNAVKPFIDEERFKQVQQLLVIQEKEAVWWRDACLLYFQTFSKMPVPAQYEKPQHTLEYYKSLKFSYAPGIGGNL</sequence>
<dbReference type="Pfam" id="PF07488">
    <property type="entry name" value="Glyco_hydro_67M"/>
    <property type="match status" value="1"/>
</dbReference>
<dbReference type="GO" id="GO:0046559">
    <property type="term" value="F:alpha-glucuronidase activity"/>
    <property type="evidence" value="ECO:0007669"/>
    <property type="project" value="InterPro"/>
</dbReference>
<comment type="subunit">
    <text evidence="9">Homodimer.</text>
</comment>
<dbReference type="EMBL" id="CP007035">
    <property type="protein sequence ID" value="AHF14264.1"/>
    <property type="molecule type" value="Genomic_DNA"/>
</dbReference>
<comment type="similarity">
    <text evidence="1 7 9">Belongs to the glycosyl hydrolase 67 family.</text>
</comment>
<dbReference type="GO" id="GO:0005576">
    <property type="term" value="C:extracellular region"/>
    <property type="evidence" value="ECO:0007669"/>
    <property type="project" value="InterPro"/>
</dbReference>
<dbReference type="eggNOG" id="COG3661">
    <property type="taxonomic scope" value="Bacteria"/>
</dbReference>
<evidence type="ECO:0000256" key="2">
    <source>
        <dbReference type="ARBA" id="ARBA00022651"/>
    </source>
</evidence>
<dbReference type="Gene3D" id="3.30.379.10">
    <property type="entry name" value="Chitobiase/beta-hexosaminidase domain 2-like"/>
    <property type="match status" value="1"/>
</dbReference>
<evidence type="ECO:0000256" key="8">
    <source>
        <dbReference type="PIRSR" id="PIRSR029900-1"/>
    </source>
</evidence>